<sequence length="132" mass="14937">MYKFEDLSKAQKQFVVQASYQYASGTITLAEVNGFWQDQFDNRGTTGLRLGYPNWLFKNNKISRGVYQLPLPTQKQLEDYLSAPIVAKGKAKTAKTKITPIVSKYATEDMKEFADLVESDFINDLKANGINI</sequence>
<organism evidence="1">
    <name type="scientific">uncultured Caudovirales phage</name>
    <dbReference type="NCBI Taxonomy" id="2100421"/>
    <lineage>
        <taxon>Viruses</taxon>
        <taxon>Duplodnaviria</taxon>
        <taxon>Heunggongvirae</taxon>
        <taxon>Uroviricota</taxon>
        <taxon>Caudoviricetes</taxon>
        <taxon>Peduoviridae</taxon>
        <taxon>Maltschvirus</taxon>
        <taxon>Maltschvirus maltsch</taxon>
    </lineage>
</organism>
<evidence type="ECO:0000313" key="4">
    <source>
        <dbReference type="EMBL" id="CAB4223077.1"/>
    </source>
</evidence>
<reference evidence="1" key="1">
    <citation type="submission" date="2020-04" db="EMBL/GenBank/DDBJ databases">
        <authorList>
            <person name="Chiriac C."/>
            <person name="Salcher M."/>
            <person name="Ghai R."/>
            <person name="Kavagutti S V."/>
        </authorList>
    </citation>
    <scope>NUCLEOTIDE SEQUENCE</scope>
</reference>
<dbReference type="EMBL" id="LR796815">
    <property type="protein sequence ID" value="CAB4167982.1"/>
    <property type="molecule type" value="Genomic_DNA"/>
</dbReference>
<accession>A0A6J5PA30</accession>
<evidence type="ECO:0000313" key="2">
    <source>
        <dbReference type="EMBL" id="CAB4170841.1"/>
    </source>
</evidence>
<proteinExistence type="predicted"/>
<dbReference type="EMBL" id="LR796944">
    <property type="protein sequence ID" value="CAB4177111.1"/>
    <property type="molecule type" value="Genomic_DNA"/>
</dbReference>
<dbReference type="EMBL" id="LR796858">
    <property type="protein sequence ID" value="CAB4170841.1"/>
    <property type="molecule type" value="Genomic_DNA"/>
</dbReference>
<protein>
    <submittedName>
        <fullName evidence="1">Uncharacterized protein</fullName>
    </submittedName>
</protein>
<evidence type="ECO:0000313" key="1">
    <source>
        <dbReference type="EMBL" id="CAB4167982.1"/>
    </source>
</evidence>
<evidence type="ECO:0000313" key="3">
    <source>
        <dbReference type="EMBL" id="CAB4177111.1"/>
    </source>
</evidence>
<name>A0A6J5PA30_9CAUD</name>
<gene>
    <name evidence="4" type="ORF">UFOVP1666_120</name>
    <name evidence="1" type="ORF">UFOVP867_75</name>
    <name evidence="2" type="ORF">UFOVP913_123</name>
    <name evidence="3" type="ORF">UFOVP993_176</name>
</gene>
<dbReference type="EMBL" id="LR797534">
    <property type="protein sequence ID" value="CAB4223077.1"/>
    <property type="molecule type" value="Genomic_DNA"/>
</dbReference>